<comment type="caution">
    <text evidence="2">The sequence shown here is derived from an EMBL/GenBank/DDBJ whole genome shotgun (WGS) entry which is preliminary data.</text>
</comment>
<evidence type="ECO:0000256" key="1">
    <source>
        <dbReference type="SAM" id="Phobius"/>
    </source>
</evidence>
<name>A0AAE0W0E1_9BIVA</name>
<evidence type="ECO:0000313" key="3">
    <source>
        <dbReference type="Proteomes" id="UP001195483"/>
    </source>
</evidence>
<sequence length="59" mass="6366">PVQKGYQKCNSRSDTRKIKTDQTAGIGLSGMTLVLIMGLIDIVVLISFVEVTSLPTLTD</sequence>
<protein>
    <submittedName>
        <fullName evidence="2">Uncharacterized protein</fullName>
    </submittedName>
</protein>
<keyword evidence="1" id="KW-1133">Transmembrane helix</keyword>
<keyword evidence="1" id="KW-0812">Transmembrane</keyword>
<dbReference type="Proteomes" id="UP001195483">
    <property type="component" value="Unassembled WGS sequence"/>
</dbReference>
<evidence type="ECO:0000313" key="2">
    <source>
        <dbReference type="EMBL" id="KAK3597373.1"/>
    </source>
</evidence>
<reference evidence="2" key="1">
    <citation type="journal article" date="2021" name="Genome Biol. Evol.">
        <title>A High-Quality Reference Genome for a Parasitic Bivalve with Doubly Uniparental Inheritance (Bivalvia: Unionida).</title>
        <authorList>
            <person name="Smith C.H."/>
        </authorList>
    </citation>
    <scope>NUCLEOTIDE SEQUENCE</scope>
    <source>
        <strain evidence="2">CHS0354</strain>
    </source>
</reference>
<reference evidence="2" key="2">
    <citation type="journal article" date="2021" name="Genome Biol. Evol.">
        <title>Developing a high-quality reference genome for a parasitic bivalve with doubly uniparental inheritance (Bivalvia: Unionida).</title>
        <authorList>
            <person name="Smith C.H."/>
        </authorList>
    </citation>
    <scope>NUCLEOTIDE SEQUENCE</scope>
    <source>
        <strain evidence="2">CHS0354</strain>
        <tissue evidence="2">Mantle</tissue>
    </source>
</reference>
<dbReference type="AlphaFoldDB" id="A0AAE0W0E1"/>
<dbReference type="EMBL" id="JAEAOA010002037">
    <property type="protein sequence ID" value="KAK3597373.1"/>
    <property type="molecule type" value="Genomic_DNA"/>
</dbReference>
<feature type="transmembrane region" description="Helical" evidence="1">
    <location>
        <begin position="26"/>
        <end position="49"/>
    </location>
</feature>
<accession>A0AAE0W0E1</accession>
<reference evidence="2" key="3">
    <citation type="submission" date="2023-05" db="EMBL/GenBank/DDBJ databases">
        <authorList>
            <person name="Smith C.H."/>
        </authorList>
    </citation>
    <scope>NUCLEOTIDE SEQUENCE</scope>
    <source>
        <strain evidence="2">CHS0354</strain>
        <tissue evidence="2">Mantle</tissue>
    </source>
</reference>
<gene>
    <name evidence="2" type="ORF">CHS0354_034616</name>
</gene>
<feature type="non-terminal residue" evidence="2">
    <location>
        <position position="1"/>
    </location>
</feature>
<keyword evidence="1" id="KW-0472">Membrane</keyword>
<keyword evidence="3" id="KW-1185">Reference proteome</keyword>
<organism evidence="2 3">
    <name type="scientific">Potamilus streckersoni</name>
    <dbReference type="NCBI Taxonomy" id="2493646"/>
    <lineage>
        <taxon>Eukaryota</taxon>
        <taxon>Metazoa</taxon>
        <taxon>Spiralia</taxon>
        <taxon>Lophotrochozoa</taxon>
        <taxon>Mollusca</taxon>
        <taxon>Bivalvia</taxon>
        <taxon>Autobranchia</taxon>
        <taxon>Heteroconchia</taxon>
        <taxon>Palaeoheterodonta</taxon>
        <taxon>Unionida</taxon>
        <taxon>Unionoidea</taxon>
        <taxon>Unionidae</taxon>
        <taxon>Ambleminae</taxon>
        <taxon>Lampsilini</taxon>
        <taxon>Potamilus</taxon>
    </lineage>
</organism>
<proteinExistence type="predicted"/>